<dbReference type="Pfam" id="PF13637">
    <property type="entry name" value="Ank_4"/>
    <property type="match status" value="2"/>
</dbReference>
<reference evidence="4" key="2">
    <citation type="journal article" date="2021" name="Genome Biol. Evol.">
        <title>Developing a high-quality reference genome for a parasitic bivalve with doubly uniparental inheritance (Bivalvia: Unionida).</title>
        <authorList>
            <person name="Smith C.H."/>
        </authorList>
    </citation>
    <scope>NUCLEOTIDE SEQUENCE</scope>
    <source>
        <strain evidence="4">CHS0354</strain>
        <tissue evidence="4">Mantle</tissue>
    </source>
</reference>
<evidence type="ECO:0000256" key="1">
    <source>
        <dbReference type="ARBA" id="ARBA00022737"/>
    </source>
</evidence>
<dbReference type="SMART" id="SM00248">
    <property type="entry name" value="ANK"/>
    <property type="match status" value="33"/>
</dbReference>
<evidence type="ECO:0000256" key="2">
    <source>
        <dbReference type="ARBA" id="ARBA00023043"/>
    </source>
</evidence>
<dbReference type="SUPFAM" id="SSF48403">
    <property type="entry name" value="Ankyrin repeat"/>
    <property type="match status" value="4"/>
</dbReference>
<comment type="caution">
    <text evidence="4">The sequence shown here is derived from an EMBL/GenBank/DDBJ whole genome shotgun (WGS) entry which is preliminary data.</text>
</comment>
<gene>
    <name evidence="4" type="ORF">CHS0354_019526</name>
</gene>
<organism evidence="4 5">
    <name type="scientific">Potamilus streckersoni</name>
    <dbReference type="NCBI Taxonomy" id="2493646"/>
    <lineage>
        <taxon>Eukaryota</taxon>
        <taxon>Metazoa</taxon>
        <taxon>Spiralia</taxon>
        <taxon>Lophotrochozoa</taxon>
        <taxon>Mollusca</taxon>
        <taxon>Bivalvia</taxon>
        <taxon>Autobranchia</taxon>
        <taxon>Heteroconchia</taxon>
        <taxon>Palaeoheterodonta</taxon>
        <taxon>Unionida</taxon>
        <taxon>Unionoidea</taxon>
        <taxon>Unionidae</taxon>
        <taxon>Ambleminae</taxon>
        <taxon>Lampsilini</taxon>
        <taxon>Potamilus</taxon>
    </lineage>
</organism>
<dbReference type="PROSITE" id="PS50088">
    <property type="entry name" value="ANK_REPEAT"/>
    <property type="match status" value="7"/>
</dbReference>
<feature type="repeat" description="ANK" evidence="3">
    <location>
        <begin position="678"/>
        <end position="704"/>
    </location>
</feature>
<dbReference type="Pfam" id="PF13606">
    <property type="entry name" value="Ank_3"/>
    <property type="match status" value="1"/>
</dbReference>
<feature type="repeat" description="ANK" evidence="3">
    <location>
        <begin position="1447"/>
        <end position="1469"/>
    </location>
</feature>
<keyword evidence="5" id="KW-1185">Reference proteome</keyword>
<evidence type="ECO:0000313" key="5">
    <source>
        <dbReference type="Proteomes" id="UP001195483"/>
    </source>
</evidence>
<reference evidence="4" key="1">
    <citation type="journal article" date="2021" name="Genome Biol. Evol.">
        <title>A High-Quality Reference Genome for a Parasitic Bivalve with Doubly Uniparental Inheritance (Bivalvia: Unionida).</title>
        <authorList>
            <person name="Smith C.H."/>
        </authorList>
    </citation>
    <scope>NUCLEOTIDE SEQUENCE</scope>
    <source>
        <strain evidence="4">CHS0354</strain>
    </source>
</reference>
<accession>A0AAE0SHF1</accession>
<keyword evidence="1" id="KW-0677">Repeat</keyword>
<evidence type="ECO:0000256" key="3">
    <source>
        <dbReference type="PROSITE-ProRule" id="PRU00023"/>
    </source>
</evidence>
<proteinExistence type="predicted"/>
<sequence>MADNSDIKPLIVSTAEQWKTLVDSSTTLGVIIDDMCGRFCVNDELIKWREESMYMPGLIENGKHVVIFTMKSHLQEKILEAIEPISSSEEITLELDTISLTLAEKKEFAIRYLNKFNLNEAEVSHLCEKINEAPVGFPQMCRTAEMITEKSKLISLFSEPRELMVKQMKHFQRYDRMAYSCLVVMLYEGKLNMQSIRDLADSSKQSENKVISVFKMCGILCASPNEVLNTLQSLANKYISFNQTDESYFFIHDSIAEAVFISYAKLYLQETLLYCPLEIICKYCIIQDESEALEKSTENILLLQPSCQAILINRFITALRGSNPKDFTIISEANVWSSKDFRNAFIAECKEVHYLADTDENSLLVHAVNSNNCDLVEELLHELDNISEDKMESVSPFLKKSAQSSCAHKDTNLLEKICAKGHVDANYILPNIIEQGSMAAIEFLLQCGADVNYRSANGENLLHIASLHGRLDIVKLLHSRNPNIVKELDHDQRSVIHSAASGGSVEITTAQETLLHMSCLGGSLEMSTYLAETYPKMLHEEDNGKRTPAHHAADGGSVPILSYLIDHGIDPWRRTSHNETLLHRACIHGKLEMTKYLVETYPKMLHEVEIGKRTPAHYAAGAGKTAVLSYLIDMGAEPWCRTSDEKTLLHIACIRGKLEITKYLVETYPKMLHEVDNDKRTPAHYAASAGNVAVLRYLIDSGTDPRCRISNKETLLHIACIHGRIEITKYLVETYPKMLHEVDNGKKTPAHHAAGAGNVAVLRYLIDRGTDPWCRTSEEETLLHRACIHRRMEMTKYLVESYPKMLHEVDNSKRTPAHYAAAGGSVAVLSYLIDRGTDPFCRSSQEKTLLDMSCINGKFEMTKYLVETYPKMLHEVDNGQRTPAHQAASGGNVAVLSYLIDHGTDPWCRTSNEETLLHRACMHGKIEMTKYLVETYPKMLNELAIDKGTTAHHAAAGGDVAVLAYLIDRGTDPWCRTSREENLLHIACIYGKLEMTKYLVETYPKMLHELDTFKRTPAYHATAGGNVAVLNYLIDRGTEPWYRTSEETLLHIACSQGKLEMTKYLVETYPLMLHEVDNYNRTPVYHAAAGGNVAVLAYIIDRGTDPWCRTSKEETLLHIACIQGKLEMTKYLVETYPKMLNAVDNGKKTPAHQAAAGGNVAVLCYLIDRGTEPWCRTSEEETLLHRACIYGKLEMSKYLVETYPKMLHEVNNIKSTPGHYAAAGGNVAVLSYLIDRGTDPWCRTSKEETLLHISCIEGILETTKYLVETYPKMLYEVDNGKKTPAQYAAVGGNVAVLSYLIDRGTDPWCRTSEEETLLHIACIHRKIEMTKYLVETYPKMLYEVDNGKSTAAHYAAAGGNVAVLSYLIDRGTDQWCRTAHKKTLLHIACIHGKLEVTKYLVETYPKMLHEVDNGKRTPVQYAASGGNVALLAYLIDRGVDPWCRTSEGETLLHIACIHGQLEMSKYLVETYPKMLNEVDKSKRTPAQYAAESSNVSVLCYLRDAEHDNLSNASFEGRTVKGEDYPSKF</sequence>
<feature type="repeat" description="ANK" evidence="3">
    <location>
        <begin position="812"/>
        <end position="844"/>
    </location>
</feature>
<keyword evidence="2 3" id="KW-0040">ANK repeat</keyword>
<reference evidence="4" key="3">
    <citation type="submission" date="2023-05" db="EMBL/GenBank/DDBJ databases">
        <authorList>
            <person name="Smith C.H."/>
        </authorList>
    </citation>
    <scope>NUCLEOTIDE SEQUENCE</scope>
    <source>
        <strain evidence="4">CHS0354</strain>
        <tissue evidence="4">Mantle</tissue>
    </source>
</reference>
<dbReference type="PANTHER" id="PTHR24198">
    <property type="entry name" value="ANKYRIN REPEAT AND PROTEIN KINASE DOMAIN-CONTAINING PROTEIN"/>
    <property type="match status" value="1"/>
</dbReference>
<dbReference type="InterPro" id="IPR002110">
    <property type="entry name" value="Ankyrin_rpt"/>
</dbReference>
<evidence type="ECO:0008006" key="6">
    <source>
        <dbReference type="Google" id="ProtNLM"/>
    </source>
</evidence>
<protein>
    <recommendedName>
        <fullName evidence="6">Ankyrin repeat protein</fullName>
    </recommendedName>
</protein>
<dbReference type="Pfam" id="PF12796">
    <property type="entry name" value="Ank_2"/>
    <property type="match status" value="7"/>
</dbReference>
<feature type="repeat" description="ANK" evidence="3">
    <location>
        <begin position="879"/>
        <end position="905"/>
    </location>
</feature>
<dbReference type="InterPro" id="IPR036770">
    <property type="entry name" value="Ankyrin_rpt-contain_sf"/>
</dbReference>
<dbReference type="Proteomes" id="UP001195483">
    <property type="component" value="Unassembled WGS sequence"/>
</dbReference>
<dbReference type="PROSITE" id="PS50297">
    <property type="entry name" value="ANK_REP_REGION"/>
    <property type="match status" value="7"/>
</dbReference>
<feature type="repeat" description="ANK" evidence="3">
    <location>
        <begin position="745"/>
        <end position="771"/>
    </location>
</feature>
<evidence type="ECO:0000313" key="4">
    <source>
        <dbReference type="EMBL" id="KAK3591754.1"/>
    </source>
</evidence>
<feature type="repeat" description="ANK" evidence="3">
    <location>
        <begin position="611"/>
        <end position="637"/>
    </location>
</feature>
<dbReference type="PANTHER" id="PTHR24198:SF165">
    <property type="entry name" value="ANKYRIN REPEAT-CONTAINING PROTEIN-RELATED"/>
    <property type="match status" value="1"/>
</dbReference>
<dbReference type="EMBL" id="JAEAOA010001196">
    <property type="protein sequence ID" value="KAK3591754.1"/>
    <property type="molecule type" value="Genomic_DNA"/>
</dbReference>
<dbReference type="Gene3D" id="1.25.40.20">
    <property type="entry name" value="Ankyrin repeat-containing domain"/>
    <property type="match status" value="5"/>
</dbReference>
<name>A0AAE0SHF1_9BIVA</name>
<feature type="repeat" description="ANK" evidence="3">
    <location>
        <begin position="457"/>
        <end position="484"/>
    </location>
</feature>